<proteinExistence type="predicted"/>
<reference evidence="1" key="1">
    <citation type="submission" date="2024-05" db="EMBL/GenBank/DDBJ databases">
        <title>Herbiconiux sp. A18JL235.</title>
        <authorList>
            <person name="Zhang G."/>
        </authorList>
    </citation>
    <scope>NUCLEOTIDE SEQUENCE</scope>
    <source>
        <strain evidence="1">A18JL235</strain>
        <plasmid evidence="1">unnamed2</plasmid>
    </source>
</reference>
<protein>
    <recommendedName>
        <fullName evidence="2">MmyB-like transcription regulator ligand binding domain-containing protein</fullName>
    </recommendedName>
</protein>
<keyword evidence="1" id="KW-0614">Plasmid</keyword>
<dbReference type="AlphaFoldDB" id="A0AB39BMZ1"/>
<geneLocation type="plasmid" evidence="1">
    <name>unnamed2</name>
</geneLocation>
<sequence length="172" mass="18527">MSHRLIPAPDALANLIQQLADAIPIDGDADRDALFATCGLHPDGSVPHEYGGDSAIFALRCDLSETVSASWTRFQDEFLGVMLFVYSSPDPGSKTAQAGYRKLHRHLRKALGAPQPVPGFEDTPVTVWRTGGVSVTVQLFDRRDSTVMISITDPAVEARSEAAARARAKHSG</sequence>
<dbReference type="EMBL" id="CP162513">
    <property type="protein sequence ID" value="XDI07614.1"/>
    <property type="molecule type" value="Genomic_DNA"/>
</dbReference>
<accession>A0AB39BMZ1</accession>
<evidence type="ECO:0008006" key="2">
    <source>
        <dbReference type="Google" id="ProtNLM"/>
    </source>
</evidence>
<evidence type="ECO:0000313" key="1">
    <source>
        <dbReference type="EMBL" id="XDI07614.1"/>
    </source>
</evidence>
<organism evidence="1">
    <name type="scientific">Herbiconiux sp. A18JL235</name>
    <dbReference type="NCBI Taxonomy" id="3152363"/>
    <lineage>
        <taxon>Bacteria</taxon>
        <taxon>Bacillati</taxon>
        <taxon>Actinomycetota</taxon>
        <taxon>Actinomycetes</taxon>
        <taxon>Micrococcales</taxon>
        <taxon>Microbacteriaceae</taxon>
        <taxon>Herbiconiux</taxon>
    </lineage>
</organism>
<name>A0AB39BMZ1_9MICO</name>
<dbReference type="RefSeq" id="WP_368499979.1">
    <property type="nucleotide sequence ID" value="NZ_CP162513.1"/>
</dbReference>
<gene>
    <name evidence="1" type="ORF">ABFY20_20095</name>
</gene>